<reference evidence="2" key="1">
    <citation type="submission" date="2016-06" db="EMBL/GenBank/DDBJ databases">
        <title>Parallel loss of symbiosis genes in relatives of nitrogen-fixing non-legume Parasponia.</title>
        <authorList>
            <person name="Van Velzen R."/>
            <person name="Holmer R."/>
            <person name="Bu F."/>
            <person name="Rutten L."/>
            <person name="Van Zeijl A."/>
            <person name="Liu W."/>
            <person name="Santuari L."/>
            <person name="Cao Q."/>
            <person name="Sharma T."/>
            <person name="Shen D."/>
            <person name="Roswanjaya Y."/>
            <person name="Wardhani T."/>
            <person name="Kalhor M.S."/>
            <person name="Jansen J."/>
            <person name="Van den Hoogen J."/>
            <person name="Gungor B."/>
            <person name="Hartog M."/>
            <person name="Hontelez J."/>
            <person name="Verver J."/>
            <person name="Yang W.-C."/>
            <person name="Schijlen E."/>
            <person name="Repin R."/>
            <person name="Schilthuizen M."/>
            <person name="Schranz E."/>
            <person name="Heidstra R."/>
            <person name="Miyata K."/>
            <person name="Fedorova E."/>
            <person name="Kohlen W."/>
            <person name="Bisseling T."/>
            <person name="Smit S."/>
            <person name="Geurts R."/>
        </authorList>
    </citation>
    <scope>NUCLEOTIDE SEQUENCE [LARGE SCALE GENOMIC DNA]</scope>
    <source>
        <strain evidence="2">cv. WU1-14</strain>
    </source>
</reference>
<protein>
    <submittedName>
        <fullName evidence="1">Uncharacterized protein</fullName>
    </submittedName>
</protein>
<organism evidence="1 2">
    <name type="scientific">Parasponia andersonii</name>
    <name type="common">Sponia andersonii</name>
    <dbReference type="NCBI Taxonomy" id="3476"/>
    <lineage>
        <taxon>Eukaryota</taxon>
        <taxon>Viridiplantae</taxon>
        <taxon>Streptophyta</taxon>
        <taxon>Embryophyta</taxon>
        <taxon>Tracheophyta</taxon>
        <taxon>Spermatophyta</taxon>
        <taxon>Magnoliopsida</taxon>
        <taxon>eudicotyledons</taxon>
        <taxon>Gunneridae</taxon>
        <taxon>Pentapetalae</taxon>
        <taxon>rosids</taxon>
        <taxon>fabids</taxon>
        <taxon>Rosales</taxon>
        <taxon>Cannabaceae</taxon>
        <taxon>Parasponia</taxon>
    </lineage>
</organism>
<feature type="non-terminal residue" evidence="1">
    <location>
        <position position="1"/>
    </location>
</feature>
<dbReference type="STRING" id="3476.A0A2P5BRA2"/>
<evidence type="ECO:0000313" key="2">
    <source>
        <dbReference type="Proteomes" id="UP000237105"/>
    </source>
</evidence>
<accession>A0A2P5BRA2</accession>
<proteinExistence type="predicted"/>
<evidence type="ECO:0000313" key="1">
    <source>
        <dbReference type="EMBL" id="PON51316.1"/>
    </source>
</evidence>
<gene>
    <name evidence="1" type="ORF">PanWU01x14_216830</name>
</gene>
<name>A0A2P5BRA2_PARAD</name>
<dbReference type="AlphaFoldDB" id="A0A2P5BRA2"/>
<dbReference type="OrthoDB" id="2735536at2759"/>
<comment type="caution">
    <text evidence="1">The sequence shown here is derived from an EMBL/GenBank/DDBJ whole genome shotgun (WGS) entry which is preliminary data.</text>
</comment>
<sequence length="79" mass="8612">AYLDSKTLAEKEILSLGNKNESQSEVVSLVCGLVGGDALLPFTPATLVVFVSQLTNNEIHYNSLKYLGIAWKSTNCTHR</sequence>
<dbReference type="Proteomes" id="UP000237105">
    <property type="component" value="Unassembled WGS sequence"/>
</dbReference>
<keyword evidence="2" id="KW-1185">Reference proteome</keyword>
<dbReference type="Gene3D" id="3.40.50.720">
    <property type="entry name" value="NAD(P)-binding Rossmann-like Domain"/>
    <property type="match status" value="1"/>
</dbReference>
<dbReference type="EMBL" id="JXTB01000234">
    <property type="protein sequence ID" value="PON51316.1"/>
    <property type="molecule type" value="Genomic_DNA"/>
</dbReference>